<dbReference type="RefSeq" id="WP_036967049.1">
    <property type="nucleotide sequence ID" value="NZ_FPAZ01000015.1"/>
</dbReference>
<dbReference type="PANTHER" id="PTHR34220">
    <property type="entry name" value="SENSOR HISTIDINE KINASE YPDA"/>
    <property type="match status" value="1"/>
</dbReference>
<keyword evidence="4" id="KW-1185">Reference proteome</keyword>
<dbReference type="EMBL" id="FPAZ01000015">
    <property type="protein sequence ID" value="SFT91033.1"/>
    <property type="molecule type" value="Genomic_DNA"/>
</dbReference>
<reference evidence="3 4" key="1">
    <citation type="submission" date="2016-10" db="EMBL/GenBank/DDBJ databases">
        <authorList>
            <person name="Varghese N."/>
            <person name="Submissions S."/>
        </authorList>
    </citation>
    <scope>NUCLEOTIDE SEQUENCE [LARGE SCALE GENOMIC DNA]</scope>
    <source>
        <strain evidence="3 4">CGMCC 1.8499</strain>
    </source>
</reference>
<keyword evidence="3" id="KW-0418">Kinase</keyword>
<dbReference type="Gene3D" id="3.30.565.10">
    <property type="entry name" value="Histidine kinase-like ATPase, C-terminal domain"/>
    <property type="match status" value="1"/>
</dbReference>
<evidence type="ECO:0000313" key="3">
    <source>
        <dbReference type="EMBL" id="SFT91033.1"/>
    </source>
</evidence>
<gene>
    <name evidence="3" type="ORF">SAMN04487854_11529</name>
</gene>
<keyword evidence="1" id="KW-0812">Transmembrane</keyword>
<evidence type="ECO:0000313" key="4">
    <source>
        <dbReference type="Proteomes" id="UP000183805"/>
    </source>
</evidence>
<organism evidence="3 4">
    <name type="scientific">Pseudoalteromonas lipolytica</name>
    <dbReference type="NCBI Taxonomy" id="570156"/>
    <lineage>
        <taxon>Bacteria</taxon>
        <taxon>Pseudomonadati</taxon>
        <taxon>Pseudomonadota</taxon>
        <taxon>Gammaproteobacteria</taxon>
        <taxon>Alteromonadales</taxon>
        <taxon>Pseudoalteromonadaceae</taxon>
        <taxon>Pseudoalteromonas</taxon>
    </lineage>
</organism>
<dbReference type="Pfam" id="PF06580">
    <property type="entry name" value="His_kinase"/>
    <property type="match status" value="1"/>
</dbReference>
<accession>A0ABY1GN62</accession>
<keyword evidence="3" id="KW-0808">Transferase</keyword>
<feature type="transmembrane region" description="Helical" evidence="1">
    <location>
        <begin position="21"/>
        <end position="40"/>
    </location>
</feature>
<name>A0ABY1GN62_9GAMM</name>
<keyword evidence="1" id="KW-0472">Membrane</keyword>
<sequence length="342" mass="38417">MSTQPNQNGLLIAALFQSRGVLATLVVSQVIAILLAFAPATEGDVWLRLAIFSFFLHLIFLTSVAALYIFRKYLARCSNNFQLLILTISLLLSTCFYSVAVLSLFADIYYIESAGYFIASNVLIIFLVAALFSQFVVIQNQKELQTKALAHAELDALQARIRPHFLFNSLNTAAELTHYDAEAAEQAILALAALSQAAMKSGKAISLQDELILCEQYIALERWRYGERLTVNWQMPACVPDVEIPCLTIQPIIENAVYYGLEPASEGTKITIEMHITDKSYTFIIINPVVENAEQRRAGNGMALENIRQRLALFYHYRAKLTTTHRDSEFRAKLVIPRQEIT</sequence>
<dbReference type="InterPro" id="IPR036890">
    <property type="entry name" value="HATPase_C_sf"/>
</dbReference>
<keyword evidence="1" id="KW-1133">Transmembrane helix</keyword>
<proteinExistence type="predicted"/>
<dbReference type="SUPFAM" id="SSF55874">
    <property type="entry name" value="ATPase domain of HSP90 chaperone/DNA topoisomerase II/histidine kinase"/>
    <property type="match status" value="1"/>
</dbReference>
<comment type="caution">
    <text evidence="3">The sequence shown here is derived from an EMBL/GenBank/DDBJ whole genome shotgun (WGS) entry which is preliminary data.</text>
</comment>
<dbReference type="GO" id="GO:0016301">
    <property type="term" value="F:kinase activity"/>
    <property type="evidence" value="ECO:0007669"/>
    <property type="project" value="UniProtKB-KW"/>
</dbReference>
<evidence type="ECO:0000256" key="1">
    <source>
        <dbReference type="SAM" id="Phobius"/>
    </source>
</evidence>
<feature type="transmembrane region" description="Helical" evidence="1">
    <location>
        <begin position="116"/>
        <end position="138"/>
    </location>
</feature>
<dbReference type="InterPro" id="IPR010559">
    <property type="entry name" value="Sig_transdc_His_kin_internal"/>
</dbReference>
<protein>
    <submittedName>
        <fullName evidence="3">Two-component system, LytT family, sensor histidine kinase AlgZ</fullName>
    </submittedName>
</protein>
<feature type="transmembrane region" description="Helical" evidence="1">
    <location>
        <begin position="83"/>
        <end position="110"/>
    </location>
</feature>
<evidence type="ECO:0000259" key="2">
    <source>
        <dbReference type="Pfam" id="PF06580"/>
    </source>
</evidence>
<dbReference type="PANTHER" id="PTHR34220:SF7">
    <property type="entry name" value="SENSOR HISTIDINE KINASE YPDA"/>
    <property type="match status" value="1"/>
</dbReference>
<feature type="domain" description="Signal transduction histidine kinase internal region" evidence="2">
    <location>
        <begin position="152"/>
        <end position="229"/>
    </location>
</feature>
<feature type="transmembrane region" description="Helical" evidence="1">
    <location>
        <begin position="46"/>
        <end position="71"/>
    </location>
</feature>
<dbReference type="InterPro" id="IPR050640">
    <property type="entry name" value="Bact_2-comp_sensor_kinase"/>
</dbReference>
<dbReference type="Proteomes" id="UP000183805">
    <property type="component" value="Unassembled WGS sequence"/>
</dbReference>